<dbReference type="Gene3D" id="1.10.565.10">
    <property type="entry name" value="Retinoid X Receptor"/>
    <property type="match status" value="1"/>
</dbReference>
<dbReference type="SMART" id="SM00430">
    <property type="entry name" value="HOLI"/>
    <property type="match status" value="1"/>
</dbReference>
<protein>
    <submittedName>
        <fullName evidence="14">Ecdysteroid receptor</fullName>
    </submittedName>
</protein>
<evidence type="ECO:0000256" key="2">
    <source>
        <dbReference type="ARBA" id="ARBA00022723"/>
    </source>
</evidence>
<dbReference type="GO" id="GO:0000978">
    <property type="term" value="F:RNA polymerase II cis-regulatory region sequence-specific DNA binding"/>
    <property type="evidence" value="ECO:0007669"/>
    <property type="project" value="TreeGrafter"/>
</dbReference>
<dbReference type="PANTHER" id="PTHR24082:SF507">
    <property type="entry name" value="BILE ACID RECEPTOR-RELATED"/>
    <property type="match status" value="1"/>
</dbReference>
<dbReference type="PRINTS" id="PR00047">
    <property type="entry name" value="STROIDFINGER"/>
</dbReference>
<evidence type="ECO:0000256" key="10">
    <source>
        <dbReference type="RuleBase" id="RU004334"/>
    </source>
</evidence>
<evidence type="ECO:0000256" key="4">
    <source>
        <dbReference type="ARBA" id="ARBA00022833"/>
    </source>
</evidence>
<comment type="subcellular location">
    <subcellularLocation>
        <location evidence="10">Nucleus</location>
    </subcellularLocation>
</comment>
<dbReference type="Pfam" id="PF00104">
    <property type="entry name" value="Hormone_recep"/>
    <property type="match status" value="1"/>
</dbReference>
<dbReference type="InterPro" id="IPR050234">
    <property type="entry name" value="Nuclear_hormone_rcpt_NR1"/>
</dbReference>
<dbReference type="PROSITE" id="PS51030">
    <property type="entry name" value="NUCLEAR_REC_DBD_2"/>
    <property type="match status" value="1"/>
</dbReference>
<dbReference type="InterPro" id="IPR000536">
    <property type="entry name" value="Nucl_hrmn_rcpt_lig-bd"/>
</dbReference>
<keyword evidence="2 10" id="KW-0479">Metal-binding</keyword>
<dbReference type="GO" id="GO:0004879">
    <property type="term" value="F:nuclear receptor activity"/>
    <property type="evidence" value="ECO:0007669"/>
    <property type="project" value="TreeGrafter"/>
</dbReference>
<dbReference type="CDD" id="cd07161">
    <property type="entry name" value="NR_DBD_EcR"/>
    <property type="match status" value="1"/>
</dbReference>
<dbReference type="GO" id="GO:0030154">
    <property type="term" value="P:cell differentiation"/>
    <property type="evidence" value="ECO:0007669"/>
    <property type="project" value="TreeGrafter"/>
</dbReference>
<dbReference type="GO" id="GO:0045944">
    <property type="term" value="P:positive regulation of transcription by RNA polymerase II"/>
    <property type="evidence" value="ECO:0007669"/>
    <property type="project" value="TreeGrafter"/>
</dbReference>
<keyword evidence="9 10" id="KW-0539">Nucleus</keyword>
<dbReference type="SUPFAM" id="SSF48508">
    <property type="entry name" value="Nuclear receptor ligand-binding domain"/>
    <property type="match status" value="1"/>
</dbReference>
<name>A0A7I4YF47_HAECO</name>
<keyword evidence="6 10" id="KW-0238">DNA-binding</keyword>
<evidence type="ECO:0000259" key="12">
    <source>
        <dbReference type="PROSITE" id="PS51843"/>
    </source>
</evidence>
<keyword evidence="7 10" id="KW-0804">Transcription</keyword>
<dbReference type="PROSITE" id="PS00031">
    <property type="entry name" value="NUCLEAR_REC_DBD_1"/>
    <property type="match status" value="1"/>
</dbReference>
<comment type="similarity">
    <text evidence="1 10">Belongs to the nuclear hormone receptor family.</text>
</comment>
<evidence type="ECO:0000256" key="8">
    <source>
        <dbReference type="ARBA" id="ARBA00023170"/>
    </source>
</evidence>
<dbReference type="FunFam" id="3.30.50.10:FF:000031">
    <property type="entry name" value="Ecdysone receptor A1"/>
    <property type="match status" value="1"/>
</dbReference>
<dbReference type="InterPro" id="IPR035500">
    <property type="entry name" value="NHR-like_dom_sf"/>
</dbReference>
<evidence type="ECO:0000256" key="1">
    <source>
        <dbReference type="ARBA" id="ARBA00005993"/>
    </source>
</evidence>
<dbReference type="PRINTS" id="PR00398">
    <property type="entry name" value="STRDHORMONER"/>
</dbReference>
<feature type="domain" description="Nuclear receptor" evidence="11">
    <location>
        <begin position="66"/>
        <end position="141"/>
    </location>
</feature>
<proteinExistence type="inferred from homology"/>
<dbReference type="InterPro" id="IPR013088">
    <property type="entry name" value="Znf_NHR/GATA"/>
</dbReference>
<evidence type="ECO:0000256" key="7">
    <source>
        <dbReference type="ARBA" id="ARBA00023163"/>
    </source>
</evidence>
<dbReference type="GO" id="GO:0008270">
    <property type="term" value="F:zinc ion binding"/>
    <property type="evidence" value="ECO:0007669"/>
    <property type="project" value="UniProtKB-KW"/>
</dbReference>
<dbReference type="InterPro" id="IPR001723">
    <property type="entry name" value="Nuclear_hrmn_rcpt"/>
</dbReference>
<dbReference type="SMART" id="SM00399">
    <property type="entry name" value="ZnF_C4"/>
    <property type="match status" value="1"/>
</dbReference>
<evidence type="ECO:0000256" key="6">
    <source>
        <dbReference type="ARBA" id="ARBA00023125"/>
    </source>
</evidence>
<keyword evidence="4 10" id="KW-0862">Zinc</keyword>
<dbReference type="InterPro" id="IPR001628">
    <property type="entry name" value="Znf_hrmn_rcpt"/>
</dbReference>
<dbReference type="GO" id="GO:0000122">
    <property type="term" value="P:negative regulation of transcription by RNA polymerase II"/>
    <property type="evidence" value="ECO:0007669"/>
    <property type="project" value="TreeGrafter"/>
</dbReference>
<dbReference type="GO" id="GO:0090575">
    <property type="term" value="C:RNA polymerase II transcription regulator complex"/>
    <property type="evidence" value="ECO:0007669"/>
    <property type="project" value="TreeGrafter"/>
</dbReference>
<evidence type="ECO:0000256" key="3">
    <source>
        <dbReference type="ARBA" id="ARBA00022771"/>
    </source>
</evidence>
<keyword evidence="13" id="KW-1185">Reference proteome</keyword>
<keyword evidence="8 10" id="KW-0675">Receptor</keyword>
<dbReference type="OrthoDB" id="5771769at2759"/>
<dbReference type="OMA" id="RHSFRYD"/>
<evidence type="ECO:0000259" key="11">
    <source>
        <dbReference type="PROSITE" id="PS51030"/>
    </source>
</evidence>
<dbReference type="SUPFAM" id="SSF57716">
    <property type="entry name" value="Glucocorticoid receptor-like (DNA-binding domain)"/>
    <property type="match status" value="1"/>
</dbReference>
<accession>A0A7I4YF47</accession>
<keyword evidence="5 10" id="KW-0805">Transcription regulation</keyword>
<reference evidence="14" key="1">
    <citation type="submission" date="2020-12" db="UniProtKB">
        <authorList>
            <consortium name="WormBaseParasite"/>
        </authorList>
    </citation>
    <scope>IDENTIFICATION</scope>
    <source>
        <strain evidence="14">MHco3</strain>
    </source>
</reference>
<evidence type="ECO:0000256" key="9">
    <source>
        <dbReference type="ARBA" id="ARBA00023242"/>
    </source>
</evidence>
<feature type="domain" description="NR LBD" evidence="12">
    <location>
        <begin position="189"/>
        <end position="427"/>
    </location>
</feature>
<sequence length="439" mass="50727">MRNQPTTLQQGYVRQDVGEDDAKWPQYIRQERFPEQIAHSHTHAQGPSRKARGLKCRAPSLAVPGEELCLVCGDKASGYHYNALTCEGCKGFFRRSITRQAIYYCKFGQTCDIDMYMRRKCQHCRLEKCMRIGMRSELVIPEEQCRMKREAKLRQRSTPRDGSELPSPLSVEITTQVVTDPVEHDISSETRELISRLTSTSYKISLVRDEAVMALTLHHSSCSSAFQQLAELTILEAQYVHEFVRQLPGFSRLQDEDRRILQKHSKTEILLLRTARRYDAVERCLFLGNDRHSFRYDRQRYCEAGMAPYADFVFELAKRVTDLSPDPTEMHLMEAIIAFSERPGIREVRKVAETQEIYVDALHQYIDAKSSPSPSFHHRLMTMLSDLRGFCTKNMDCTSASSYSYDYDNIADIKPEKSLLMQMMLQRGPQYPVHYGTNT</sequence>
<dbReference type="AlphaFoldDB" id="A0A7I4YF47"/>
<keyword evidence="3 10" id="KW-0863">Zinc-finger</keyword>
<dbReference type="Pfam" id="PF00105">
    <property type="entry name" value="zf-C4"/>
    <property type="match status" value="1"/>
</dbReference>
<evidence type="ECO:0000313" key="14">
    <source>
        <dbReference type="WBParaSite" id="HCON_00085130-00001"/>
    </source>
</evidence>
<evidence type="ECO:0000256" key="5">
    <source>
        <dbReference type="ARBA" id="ARBA00023015"/>
    </source>
</evidence>
<dbReference type="PANTHER" id="PTHR24082">
    <property type="entry name" value="NUCLEAR HORMONE RECEPTOR"/>
    <property type="match status" value="1"/>
</dbReference>
<dbReference type="Gene3D" id="3.30.50.10">
    <property type="entry name" value="Erythroid Transcription Factor GATA-1, subunit A"/>
    <property type="match status" value="1"/>
</dbReference>
<dbReference type="PROSITE" id="PS51843">
    <property type="entry name" value="NR_LBD"/>
    <property type="match status" value="1"/>
</dbReference>
<dbReference type="Proteomes" id="UP000025227">
    <property type="component" value="Unplaced"/>
</dbReference>
<evidence type="ECO:0000313" key="13">
    <source>
        <dbReference type="Proteomes" id="UP000025227"/>
    </source>
</evidence>
<organism evidence="13 14">
    <name type="scientific">Haemonchus contortus</name>
    <name type="common">Barber pole worm</name>
    <dbReference type="NCBI Taxonomy" id="6289"/>
    <lineage>
        <taxon>Eukaryota</taxon>
        <taxon>Metazoa</taxon>
        <taxon>Ecdysozoa</taxon>
        <taxon>Nematoda</taxon>
        <taxon>Chromadorea</taxon>
        <taxon>Rhabditida</taxon>
        <taxon>Rhabditina</taxon>
        <taxon>Rhabditomorpha</taxon>
        <taxon>Strongyloidea</taxon>
        <taxon>Trichostrongylidae</taxon>
        <taxon>Haemonchus</taxon>
    </lineage>
</organism>
<dbReference type="WBParaSite" id="HCON_00085130-00001">
    <property type="protein sequence ID" value="HCON_00085130-00001"/>
    <property type="gene ID" value="HCON_00085130"/>
</dbReference>